<feature type="compositionally biased region" description="Basic and acidic residues" evidence="1">
    <location>
        <begin position="182"/>
        <end position="201"/>
    </location>
</feature>
<feature type="region of interest" description="Disordered" evidence="1">
    <location>
        <begin position="1"/>
        <end position="50"/>
    </location>
</feature>
<protein>
    <submittedName>
        <fullName evidence="2">Glucosyltransferase-SI</fullName>
    </submittedName>
</protein>
<proteinExistence type="predicted"/>
<name>A0AAQ3KUX0_9LILI</name>
<feature type="compositionally biased region" description="Low complexity" evidence="1">
    <location>
        <begin position="169"/>
        <end position="181"/>
    </location>
</feature>
<evidence type="ECO:0000313" key="2">
    <source>
        <dbReference type="EMBL" id="WOL12182.1"/>
    </source>
</evidence>
<reference evidence="2 3" key="1">
    <citation type="submission" date="2023-10" db="EMBL/GenBank/DDBJ databases">
        <title>Chromosome-scale genome assembly provides insights into flower coloration mechanisms of Canna indica.</title>
        <authorList>
            <person name="Li C."/>
        </authorList>
    </citation>
    <scope>NUCLEOTIDE SEQUENCE [LARGE SCALE GENOMIC DNA]</scope>
    <source>
        <tissue evidence="2">Flower</tissue>
    </source>
</reference>
<feature type="region of interest" description="Disordered" evidence="1">
    <location>
        <begin position="126"/>
        <end position="215"/>
    </location>
</feature>
<dbReference type="EMBL" id="CP136895">
    <property type="protein sequence ID" value="WOL12182.1"/>
    <property type="molecule type" value="Genomic_DNA"/>
</dbReference>
<sequence length="215" mass="22816">MGACATKPKVMKDEANAPLTRESAPETAAETKLDETGEKPKQAQISDIDDKDDIVVKEVEVKESTNEGEQVAVAEQLKTETAKEEVKPGVAAAVSISLIEKSIEVVENCKPEQEVEKAEEPAAILAGEEVEQPNPAAAATSDSKKLTAVAEQPKEVAPAEDDDSEAAMTTVVEKSTSVVETKISETEVQDKPAISKEKDEVELPACTGTKTVLSK</sequence>
<gene>
    <name evidence="2" type="ORF">Cni_G20947</name>
</gene>
<feature type="compositionally biased region" description="Basic and acidic residues" evidence="1">
    <location>
        <begin position="29"/>
        <end position="41"/>
    </location>
</feature>
<evidence type="ECO:0000256" key="1">
    <source>
        <dbReference type="SAM" id="MobiDB-lite"/>
    </source>
</evidence>
<organism evidence="2 3">
    <name type="scientific">Canna indica</name>
    <name type="common">Indian-shot</name>
    <dbReference type="NCBI Taxonomy" id="4628"/>
    <lineage>
        <taxon>Eukaryota</taxon>
        <taxon>Viridiplantae</taxon>
        <taxon>Streptophyta</taxon>
        <taxon>Embryophyta</taxon>
        <taxon>Tracheophyta</taxon>
        <taxon>Spermatophyta</taxon>
        <taxon>Magnoliopsida</taxon>
        <taxon>Liliopsida</taxon>
        <taxon>Zingiberales</taxon>
        <taxon>Cannaceae</taxon>
        <taxon>Canna</taxon>
    </lineage>
</organism>
<evidence type="ECO:0000313" key="3">
    <source>
        <dbReference type="Proteomes" id="UP001327560"/>
    </source>
</evidence>
<dbReference type="AlphaFoldDB" id="A0AAQ3KUX0"/>
<keyword evidence="3" id="KW-1185">Reference proteome</keyword>
<accession>A0AAQ3KUX0</accession>
<dbReference type="Proteomes" id="UP001327560">
    <property type="component" value="Chromosome 6"/>
</dbReference>